<dbReference type="RefSeq" id="XP_010761328.1">
    <property type="nucleotide sequence ID" value="XM_010763026.1"/>
</dbReference>
<dbReference type="GeneID" id="22584877"/>
<dbReference type="KEGG" id="pbn:PADG_06070"/>
<dbReference type="GO" id="GO:0051082">
    <property type="term" value="F:unfolded protein binding"/>
    <property type="evidence" value="ECO:0007669"/>
    <property type="project" value="TreeGrafter"/>
</dbReference>
<dbReference type="EMBL" id="KN275963">
    <property type="protein sequence ID" value="EEH49991.2"/>
    <property type="molecule type" value="Genomic_DNA"/>
</dbReference>
<feature type="compositionally biased region" description="Basic and acidic residues" evidence="2">
    <location>
        <begin position="136"/>
        <end position="150"/>
    </location>
</feature>
<accession>C1GFN4</accession>
<dbReference type="InParanoid" id="C1GFN4"/>
<dbReference type="GO" id="GO:1990871">
    <property type="term" value="C:Vma12-Vma22 assembly complex"/>
    <property type="evidence" value="ECO:0007669"/>
    <property type="project" value="TreeGrafter"/>
</dbReference>
<sequence>MVHLPTPPATLALEGDPEELSSQDTSYVELSRKLDSVLEHYLFLLDQQQLLHEEIGRQFSAGFFSLARANRSCPPGRRYGEDYYDERMKAMRKLSISPPSTIEFLQNSPDATSNQTGSNPTFVIKNVFLPSSPAKGVDKGDPESQNDEKGSSASSPSRSSSLDPPGISEEPQQPSSNAPPPQSPNPLNWFGILVPTALRSAQQTFSEVVEGAIPALANVITEMREVEKKVEALRALLLAREAAEGGSREG</sequence>
<organism evidence="3 4">
    <name type="scientific">Paracoccidioides brasiliensis (strain Pb18)</name>
    <dbReference type="NCBI Taxonomy" id="502780"/>
    <lineage>
        <taxon>Eukaryota</taxon>
        <taxon>Fungi</taxon>
        <taxon>Dikarya</taxon>
        <taxon>Ascomycota</taxon>
        <taxon>Pezizomycotina</taxon>
        <taxon>Eurotiomycetes</taxon>
        <taxon>Eurotiomycetidae</taxon>
        <taxon>Onygenales</taxon>
        <taxon>Ajellomycetaceae</taxon>
        <taxon>Paracoccidioides</taxon>
    </lineage>
</organism>
<feature type="region of interest" description="Disordered" evidence="2">
    <location>
        <begin position="133"/>
        <end position="188"/>
    </location>
</feature>
<feature type="region of interest" description="Disordered" evidence="2">
    <location>
        <begin position="1"/>
        <end position="22"/>
    </location>
</feature>
<gene>
    <name evidence="3" type="ORF">PADG_06070</name>
</gene>
<dbReference type="HOGENOM" id="CLU_057721_0_0_1"/>
<dbReference type="OMA" id="GQDCYDE"/>
<dbReference type="AlphaFoldDB" id="C1GFN4"/>
<evidence type="ECO:0000256" key="2">
    <source>
        <dbReference type="SAM" id="MobiDB-lite"/>
    </source>
</evidence>
<reference evidence="3 4" key="1">
    <citation type="journal article" date="2011" name="PLoS Genet.">
        <title>Comparative genomic analysis of human fungal pathogens causing paracoccidioidomycosis.</title>
        <authorList>
            <person name="Desjardins C.A."/>
            <person name="Champion M.D."/>
            <person name="Holder J.W."/>
            <person name="Muszewska A."/>
            <person name="Goldberg J."/>
            <person name="Bailao A.M."/>
            <person name="Brigido M.M."/>
            <person name="Ferreira M.E."/>
            <person name="Garcia A.M."/>
            <person name="Grynberg M."/>
            <person name="Gujja S."/>
            <person name="Heiman D.I."/>
            <person name="Henn M.R."/>
            <person name="Kodira C.D."/>
            <person name="Leon-Narvaez H."/>
            <person name="Longo L.V."/>
            <person name="Ma L.J."/>
            <person name="Malavazi I."/>
            <person name="Matsuo A.L."/>
            <person name="Morais F.V."/>
            <person name="Pereira M."/>
            <person name="Rodriguez-Brito S."/>
            <person name="Sakthikumar S."/>
            <person name="Salem-Izacc S.M."/>
            <person name="Sykes S.M."/>
            <person name="Teixeira M.M."/>
            <person name="Vallejo M.C."/>
            <person name="Walter M.E."/>
            <person name="Yandava C."/>
            <person name="Young S."/>
            <person name="Zeng Q."/>
            <person name="Zucker J."/>
            <person name="Felipe M.S."/>
            <person name="Goldman G.H."/>
            <person name="Haas B.J."/>
            <person name="McEwen J.G."/>
            <person name="Nino-Vega G."/>
            <person name="Puccia R."/>
            <person name="San-Blas G."/>
            <person name="Soares C.M."/>
            <person name="Birren B.W."/>
            <person name="Cuomo C.A."/>
        </authorList>
    </citation>
    <scope>NUCLEOTIDE SEQUENCE [LARGE SCALE GENOMIC DNA]</scope>
    <source>
        <strain evidence="3 4">Pb18</strain>
    </source>
</reference>
<feature type="compositionally biased region" description="Low complexity" evidence="2">
    <location>
        <begin position="151"/>
        <end position="161"/>
    </location>
</feature>
<protein>
    <recommendedName>
        <fullName evidence="1">Vacuolar ATPase assembly protein VMA22</fullName>
    </recommendedName>
</protein>
<dbReference type="InterPro" id="IPR040357">
    <property type="entry name" value="Vma22/CCDC115"/>
</dbReference>
<keyword evidence="4" id="KW-1185">Reference proteome</keyword>
<dbReference type="Pfam" id="PF21730">
    <property type="entry name" value="Vma22_CCDC115"/>
    <property type="match status" value="1"/>
</dbReference>
<dbReference type="STRING" id="502780.C1GFN4"/>
<dbReference type="OrthoDB" id="408631at2759"/>
<dbReference type="PANTHER" id="PTHR31996">
    <property type="entry name" value="COILED-COIL DOMAIN-CONTAINING PROTEIN 115"/>
    <property type="match status" value="1"/>
</dbReference>
<dbReference type="GO" id="GO:0070072">
    <property type="term" value="P:vacuolar proton-transporting V-type ATPase complex assembly"/>
    <property type="evidence" value="ECO:0007669"/>
    <property type="project" value="InterPro"/>
</dbReference>
<evidence type="ECO:0000256" key="1">
    <source>
        <dbReference type="ARBA" id="ARBA00093634"/>
    </source>
</evidence>
<dbReference type="VEuPathDB" id="FungiDB:PADG_06070"/>
<evidence type="ECO:0000313" key="3">
    <source>
        <dbReference type="EMBL" id="EEH49991.2"/>
    </source>
</evidence>
<dbReference type="PANTHER" id="PTHR31996:SF2">
    <property type="entry name" value="COILED-COIL DOMAIN-CONTAINING PROTEIN 115"/>
    <property type="match status" value="1"/>
</dbReference>
<dbReference type="eggNOG" id="ENOG502SBHH">
    <property type="taxonomic scope" value="Eukaryota"/>
</dbReference>
<evidence type="ECO:0000313" key="4">
    <source>
        <dbReference type="Proteomes" id="UP000001628"/>
    </source>
</evidence>
<name>C1GFN4_PARBD</name>
<dbReference type="Proteomes" id="UP000001628">
    <property type="component" value="Unassembled WGS sequence"/>
</dbReference>
<proteinExistence type="predicted"/>